<dbReference type="Gene3D" id="2.60.40.10">
    <property type="entry name" value="Immunoglobulins"/>
    <property type="match status" value="1"/>
</dbReference>
<feature type="chain" id="PRO_5043821366" description="Fibronectin type-III domain-containing protein" evidence="1">
    <location>
        <begin position="23"/>
        <end position="219"/>
    </location>
</feature>
<evidence type="ECO:0000313" key="4">
    <source>
        <dbReference type="Proteomes" id="UP001159042"/>
    </source>
</evidence>
<evidence type="ECO:0000256" key="1">
    <source>
        <dbReference type="SAM" id="SignalP"/>
    </source>
</evidence>
<evidence type="ECO:0000259" key="2">
    <source>
        <dbReference type="SMART" id="SM00060"/>
    </source>
</evidence>
<dbReference type="InterPro" id="IPR003961">
    <property type="entry name" value="FN3_dom"/>
</dbReference>
<feature type="domain" description="Fibronectin type-III" evidence="2">
    <location>
        <begin position="126"/>
        <end position="208"/>
    </location>
</feature>
<dbReference type="InterPro" id="IPR036116">
    <property type="entry name" value="FN3_sf"/>
</dbReference>
<dbReference type="AlphaFoldDB" id="A0AAV8WGH6"/>
<dbReference type="Proteomes" id="UP001159042">
    <property type="component" value="Unassembled WGS sequence"/>
</dbReference>
<keyword evidence="1" id="KW-0732">Signal</keyword>
<dbReference type="SUPFAM" id="SSF49265">
    <property type="entry name" value="Fibronectin type III"/>
    <property type="match status" value="1"/>
</dbReference>
<sequence length="219" mass="23979">MLYKTLLHLFAIAFTCNVFAYGQTCAPGAVSDFTVFSLLTTLSSTNETFLLFVVRSAPLPYCEVEFHLTITDEDLGVVHDSRGTNGSIKLDDFMSPCAELKMEVRVANGDTEGPVNTRGVTGVPRPQVAPTLRKLDVEATSLNMTWVLEGNANRCPLKALYVQGPYLNVTVPLEDWEDKTTVPVQLDSLKPNSMYYFNVTVENSEGISPATAMAVQTAE</sequence>
<organism evidence="3 4">
    <name type="scientific">Exocentrus adspersus</name>
    <dbReference type="NCBI Taxonomy" id="1586481"/>
    <lineage>
        <taxon>Eukaryota</taxon>
        <taxon>Metazoa</taxon>
        <taxon>Ecdysozoa</taxon>
        <taxon>Arthropoda</taxon>
        <taxon>Hexapoda</taxon>
        <taxon>Insecta</taxon>
        <taxon>Pterygota</taxon>
        <taxon>Neoptera</taxon>
        <taxon>Endopterygota</taxon>
        <taxon>Coleoptera</taxon>
        <taxon>Polyphaga</taxon>
        <taxon>Cucujiformia</taxon>
        <taxon>Chrysomeloidea</taxon>
        <taxon>Cerambycidae</taxon>
        <taxon>Lamiinae</taxon>
        <taxon>Acanthocinini</taxon>
        <taxon>Exocentrus</taxon>
    </lineage>
</organism>
<evidence type="ECO:0000313" key="3">
    <source>
        <dbReference type="EMBL" id="KAJ8925175.1"/>
    </source>
</evidence>
<accession>A0AAV8WGH6</accession>
<dbReference type="SMART" id="SM00060">
    <property type="entry name" value="FN3"/>
    <property type="match status" value="1"/>
</dbReference>
<dbReference type="EMBL" id="JANEYG010000002">
    <property type="protein sequence ID" value="KAJ8925175.1"/>
    <property type="molecule type" value="Genomic_DNA"/>
</dbReference>
<name>A0AAV8WGH6_9CUCU</name>
<feature type="signal peptide" evidence="1">
    <location>
        <begin position="1"/>
        <end position="22"/>
    </location>
</feature>
<proteinExistence type="predicted"/>
<protein>
    <recommendedName>
        <fullName evidence="2">Fibronectin type-III domain-containing protein</fullName>
    </recommendedName>
</protein>
<dbReference type="InterPro" id="IPR013783">
    <property type="entry name" value="Ig-like_fold"/>
</dbReference>
<comment type="caution">
    <text evidence="3">The sequence shown here is derived from an EMBL/GenBank/DDBJ whole genome shotgun (WGS) entry which is preliminary data.</text>
</comment>
<keyword evidence="4" id="KW-1185">Reference proteome</keyword>
<reference evidence="3 4" key="1">
    <citation type="journal article" date="2023" name="Insect Mol. Biol.">
        <title>Genome sequencing provides insights into the evolution of gene families encoding plant cell wall-degrading enzymes in longhorned beetles.</title>
        <authorList>
            <person name="Shin N.R."/>
            <person name="Okamura Y."/>
            <person name="Kirsch R."/>
            <person name="Pauchet Y."/>
        </authorList>
    </citation>
    <scope>NUCLEOTIDE SEQUENCE [LARGE SCALE GENOMIC DNA]</scope>
    <source>
        <strain evidence="3">EAD_L_NR</strain>
    </source>
</reference>
<gene>
    <name evidence="3" type="ORF">NQ315_001360</name>
</gene>